<dbReference type="InterPro" id="IPR036065">
    <property type="entry name" value="BolA-like_sf"/>
</dbReference>
<dbReference type="Proteomes" id="UP001157439">
    <property type="component" value="Unassembled WGS sequence"/>
</dbReference>
<name>A0AA37WY69_9GAMM</name>
<organism evidence="3 4">
    <name type="scientific">Paraferrimonas haliotis</name>
    <dbReference type="NCBI Taxonomy" id="2013866"/>
    <lineage>
        <taxon>Bacteria</taxon>
        <taxon>Pseudomonadati</taxon>
        <taxon>Pseudomonadota</taxon>
        <taxon>Gammaproteobacteria</taxon>
        <taxon>Alteromonadales</taxon>
        <taxon>Ferrimonadaceae</taxon>
        <taxon>Paraferrimonas</taxon>
    </lineage>
</organism>
<gene>
    <name evidence="3" type="primary">yrbA</name>
    <name evidence="3" type="ORF">GCM10007894_13670</name>
</gene>
<accession>A0AA37WY69</accession>
<dbReference type="PIRSF" id="PIRSF003113">
    <property type="entry name" value="BolA"/>
    <property type="match status" value="1"/>
</dbReference>
<dbReference type="SUPFAM" id="SSF82657">
    <property type="entry name" value="BolA-like"/>
    <property type="match status" value="1"/>
</dbReference>
<dbReference type="InterPro" id="IPR002634">
    <property type="entry name" value="BolA"/>
</dbReference>
<sequence length="83" mass="9442">MDCEQVKAILTDAITAEEIVVKQEGTHYKIIVVDDQFDGMSRVKQQQTVYAPLMEKIQDGTLHAITIKAFTSAQWKREKIFNG</sequence>
<evidence type="ECO:0000313" key="4">
    <source>
        <dbReference type="Proteomes" id="UP001157439"/>
    </source>
</evidence>
<dbReference type="EMBL" id="BSPO01000002">
    <property type="protein sequence ID" value="GLS83390.1"/>
    <property type="molecule type" value="Genomic_DNA"/>
</dbReference>
<protein>
    <recommendedName>
        <fullName evidence="5">Acid stress-induced BolA-like protein IbaG/YrbA</fullName>
    </recommendedName>
</protein>
<dbReference type="InterPro" id="IPR050961">
    <property type="entry name" value="BolA/IbaG_stress_morph_reg"/>
</dbReference>
<dbReference type="Gene3D" id="3.30.300.90">
    <property type="entry name" value="BolA-like"/>
    <property type="match status" value="1"/>
</dbReference>
<dbReference type="PANTHER" id="PTHR46229:SF4">
    <property type="entry name" value="ACID STRESS PROTEIN IBAG"/>
    <property type="match status" value="1"/>
</dbReference>
<proteinExistence type="inferred from homology"/>
<comment type="caution">
    <text evidence="3">The sequence shown here is derived from an EMBL/GenBank/DDBJ whole genome shotgun (WGS) entry which is preliminary data.</text>
</comment>
<dbReference type="Pfam" id="PF01722">
    <property type="entry name" value="BolA"/>
    <property type="match status" value="1"/>
</dbReference>
<dbReference type="AlphaFoldDB" id="A0AA37WY69"/>
<evidence type="ECO:0008006" key="5">
    <source>
        <dbReference type="Google" id="ProtNLM"/>
    </source>
</evidence>
<evidence type="ECO:0000256" key="1">
    <source>
        <dbReference type="ARBA" id="ARBA00005578"/>
    </source>
</evidence>
<keyword evidence="4" id="KW-1185">Reference proteome</keyword>
<evidence type="ECO:0000313" key="3">
    <source>
        <dbReference type="EMBL" id="GLS83390.1"/>
    </source>
</evidence>
<dbReference type="PANTHER" id="PTHR46229">
    <property type="entry name" value="BOLA TRANSCRIPTION REGULATOR"/>
    <property type="match status" value="1"/>
</dbReference>
<evidence type="ECO:0000256" key="2">
    <source>
        <dbReference type="RuleBase" id="RU003860"/>
    </source>
</evidence>
<reference evidence="3 4" key="1">
    <citation type="journal article" date="2014" name="Int. J. Syst. Evol. Microbiol.">
        <title>Complete genome sequence of Corynebacterium casei LMG S-19264T (=DSM 44701T), isolated from a smear-ripened cheese.</title>
        <authorList>
            <consortium name="US DOE Joint Genome Institute (JGI-PGF)"/>
            <person name="Walter F."/>
            <person name="Albersmeier A."/>
            <person name="Kalinowski J."/>
            <person name="Ruckert C."/>
        </authorList>
    </citation>
    <scope>NUCLEOTIDE SEQUENCE [LARGE SCALE GENOMIC DNA]</scope>
    <source>
        <strain evidence="3 4">NBRC 112785</strain>
    </source>
</reference>
<dbReference type="RefSeq" id="WP_095497057.1">
    <property type="nucleotide sequence ID" value="NZ_BSPO01000002.1"/>
</dbReference>
<comment type="similarity">
    <text evidence="1 2">Belongs to the BolA/IbaG family.</text>
</comment>